<reference evidence="4" key="1">
    <citation type="journal article" date="2017" name="Nat. Ecol. Evol.">
        <title>Genome expansion and lineage-specific genetic innovations in the forest pathogenic fungi Armillaria.</title>
        <authorList>
            <person name="Sipos G."/>
            <person name="Prasanna A.N."/>
            <person name="Walter M.C."/>
            <person name="O'Connor E."/>
            <person name="Balint B."/>
            <person name="Krizsan K."/>
            <person name="Kiss B."/>
            <person name="Hess J."/>
            <person name="Varga T."/>
            <person name="Slot J."/>
            <person name="Riley R."/>
            <person name="Boka B."/>
            <person name="Rigling D."/>
            <person name="Barry K."/>
            <person name="Lee J."/>
            <person name="Mihaltcheva S."/>
            <person name="LaButti K."/>
            <person name="Lipzen A."/>
            <person name="Waldron R."/>
            <person name="Moloney N.M."/>
            <person name="Sperisen C."/>
            <person name="Kredics L."/>
            <person name="Vagvoelgyi C."/>
            <person name="Patrignani A."/>
            <person name="Fitzpatrick D."/>
            <person name="Nagy I."/>
            <person name="Doyle S."/>
            <person name="Anderson J.B."/>
            <person name="Grigoriev I.V."/>
            <person name="Gueldener U."/>
            <person name="Muensterkoetter M."/>
            <person name="Nagy L.G."/>
        </authorList>
    </citation>
    <scope>NUCLEOTIDE SEQUENCE [LARGE SCALE GENOMIC DNA]</scope>
    <source>
        <strain evidence="4">Ar21-2</strain>
    </source>
</reference>
<feature type="region of interest" description="Disordered" evidence="1">
    <location>
        <begin position="1"/>
        <end position="23"/>
    </location>
</feature>
<dbReference type="Pfam" id="PF09994">
    <property type="entry name" value="T6SS_Tle1-like_cat"/>
    <property type="match status" value="1"/>
</dbReference>
<evidence type="ECO:0000313" key="3">
    <source>
        <dbReference type="EMBL" id="PBK89678.1"/>
    </source>
</evidence>
<dbReference type="AlphaFoldDB" id="A0A2H3DFN8"/>
<proteinExistence type="predicted"/>
<accession>A0A2H3DFN8</accession>
<feature type="domain" description="T6SS Phospholipase effector Tle1-like catalytic" evidence="2">
    <location>
        <begin position="89"/>
        <end position="348"/>
    </location>
</feature>
<dbReference type="OMA" id="HERRQHY"/>
<sequence length="416" mass="46692">MDPETTASPRSTTLNSQPGATIQLGTEPVSFDSQNISKSRKCGCKCDPNCNCSCPCKHHCVCLRHTCNQGCGANCQVKCHKECGSTPSRNLVVCLDGTSNQFGSQNTNVVELHSRVLKGDQDVPQFTFYSSGIGTYVPPVRSSPVYWLHVLGNLIDEAIAWHFKRNVEAAYEWLADHYLPGDRIYLFGFSRGAFQIRTLSGMIEKLGLVFPGNKRLIPFGYELYANRHKGKTEALAYNFKSTFSRSSVKVHFVGAWDTVSSVGITREQPLSLTSVANHACFFRHGLALDERRVKFLPEYFYKGSTPQFGTQSESSDATDVAEVWFAGSHSDMYICGLSRAPLSWMVNEASAAGLKFTPQSTRSEWRWGSLQKDIPTKSLKTWWYLFEYVPITRLSYTDETSTIRHFPHSIQPVRIR</sequence>
<dbReference type="PANTHER" id="PTHR33840">
    <property type="match status" value="1"/>
</dbReference>
<dbReference type="STRING" id="47427.A0A2H3DFN8"/>
<evidence type="ECO:0000256" key="1">
    <source>
        <dbReference type="SAM" id="MobiDB-lite"/>
    </source>
</evidence>
<gene>
    <name evidence="3" type="ORF">ARMGADRAFT_935386</name>
</gene>
<name>A0A2H3DFN8_ARMGA</name>
<dbReference type="InParanoid" id="A0A2H3DFN8"/>
<dbReference type="InterPro" id="IPR029058">
    <property type="entry name" value="AB_hydrolase_fold"/>
</dbReference>
<dbReference type="InterPro" id="IPR018712">
    <property type="entry name" value="Tle1-like_cat"/>
</dbReference>
<organism evidence="3 4">
    <name type="scientific">Armillaria gallica</name>
    <name type="common">Bulbous honey fungus</name>
    <name type="synonym">Armillaria bulbosa</name>
    <dbReference type="NCBI Taxonomy" id="47427"/>
    <lineage>
        <taxon>Eukaryota</taxon>
        <taxon>Fungi</taxon>
        <taxon>Dikarya</taxon>
        <taxon>Basidiomycota</taxon>
        <taxon>Agaricomycotina</taxon>
        <taxon>Agaricomycetes</taxon>
        <taxon>Agaricomycetidae</taxon>
        <taxon>Agaricales</taxon>
        <taxon>Marasmiineae</taxon>
        <taxon>Physalacriaceae</taxon>
        <taxon>Armillaria</taxon>
    </lineage>
</organism>
<dbReference type="SUPFAM" id="SSF53474">
    <property type="entry name" value="alpha/beta-Hydrolases"/>
    <property type="match status" value="1"/>
</dbReference>
<dbReference type="EMBL" id="KZ293668">
    <property type="protein sequence ID" value="PBK89678.1"/>
    <property type="molecule type" value="Genomic_DNA"/>
</dbReference>
<dbReference type="OrthoDB" id="538223at2759"/>
<dbReference type="PANTHER" id="PTHR33840:SF1">
    <property type="entry name" value="TLE1 PHOSPHOLIPASE DOMAIN-CONTAINING PROTEIN"/>
    <property type="match status" value="1"/>
</dbReference>
<evidence type="ECO:0000313" key="4">
    <source>
        <dbReference type="Proteomes" id="UP000217790"/>
    </source>
</evidence>
<keyword evidence="4" id="KW-1185">Reference proteome</keyword>
<protein>
    <recommendedName>
        <fullName evidence="2">T6SS Phospholipase effector Tle1-like catalytic domain-containing protein</fullName>
    </recommendedName>
</protein>
<dbReference type="Proteomes" id="UP000217790">
    <property type="component" value="Unassembled WGS sequence"/>
</dbReference>
<evidence type="ECO:0000259" key="2">
    <source>
        <dbReference type="Pfam" id="PF09994"/>
    </source>
</evidence>